<sequence>MNFDDAQIRQLFGTDTAEDDDPRRLKAYFFKNETYDNIRADLPLRILVGHKGIGKSALLRMSHLEDKDEGILSIEIKPNDLVIKDPSSVSFIEKIDGYRKLILKLIAGKSYEVLEAGESPKINDAFSSSAKTLMTTMIGSVAQIGC</sequence>
<keyword evidence="2" id="KW-1185">Reference proteome</keyword>
<organism evidence="1 2">
    <name type="scientific">Paracoccus stylophorae</name>
    <dbReference type="NCBI Taxonomy" id="659350"/>
    <lineage>
        <taxon>Bacteria</taxon>
        <taxon>Pseudomonadati</taxon>
        <taxon>Pseudomonadota</taxon>
        <taxon>Alphaproteobacteria</taxon>
        <taxon>Rhodobacterales</taxon>
        <taxon>Paracoccaceae</taxon>
        <taxon>Paracoccus</taxon>
    </lineage>
</organism>
<dbReference type="Proteomes" id="UP001218412">
    <property type="component" value="Chromosome"/>
</dbReference>
<gene>
    <name evidence="1" type="ORF">JHW45_09080</name>
</gene>
<proteinExistence type="predicted"/>
<evidence type="ECO:0000313" key="2">
    <source>
        <dbReference type="Proteomes" id="UP001218412"/>
    </source>
</evidence>
<reference evidence="1 2" key="1">
    <citation type="submission" date="2021-01" db="EMBL/GenBank/DDBJ databases">
        <title>Biogeographic distribution of Paracoccus.</title>
        <authorList>
            <person name="Hollensteiner J."/>
            <person name="Leineberger J."/>
            <person name="Brinkhoff T."/>
            <person name="Daniel R."/>
        </authorList>
    </citation>
    <scope>NUCLEOTIDE SEQUENCE [LARGE SCALE GENOMIC DNA]</scope>
    <source>
        <strain evidence="1 2">LMG25392</strain>
    </source>
</reference>
<protein>
    <submittedName>
        <fullName evidence="1">Uncharacterized protein</fullName>
    </submittedName>
</protein>
<evidence type="ECO:0000313" key="1">
    <source>
        <dbReference type="EMBL" id="WCR09287.1"/>
    </source>
</evidence>
<accession>A0ABY7SQI5</accession>
<dbReference type="EMBL" id="CP067134">
    <property type="protein sequence ID" value="WCR09287.1"/>
    <property type="molecule type" value="Genomic_DNA"/>
</dbReference>
<dbReference type="RefSeq" id="WP_272857396.1">
    <property type="nucleotide sequence ID" value="NZ_CP067134.1"/>
</dbReference>
<name>A0ABY7SQI5_9RHOB</name>